<protein>
    <submittedName>
        <fullName evidence="1">Uncharacterized protein</fullName>
    </submittedName>
</protein>
<name>A0AAD4WSM2_PRUDU</name>
<proteinExistence type="predicted"/>
<dbReference type="EMBL" id="JAJFAZ020000001">
    <property type="protein sequence ID" value="KAI5348825.1"/>
    <property type="molecule type" value="Genomic_DNA"/>
</dbReference>
<dbReference type="Proteomes" id="UP001054821">
    <property type="component" value="Chromosome 1"/>
</dbReference>
<reference evidence="1 2" key="1">
    <citation type="journal article" date="2022" name="G3 (Bethesda)">
        <title>Whole-genome sequence and methylome profiling of the almond [Prunus dulcis (Mill.) D.A. Webb] cultivar 'Nonpareil'.</title>
        <authorList>
            <person name="D'Amico-Willman K.M."/>
            <person name="Ouma W.Z."/>
            <person name="Meulia T."/>
            <person name="Sideli G.M."/>
            <person name="Gradziel T.M."/>
            <person name="Fresnedo-Ramirez J."/>
        </authorList>
    </citation>
    <scope>NUCLEOTIDE SEQUENCE [LARGE SCALE GENOMIC DNA]</scope>
    <source>
        <strain evidence="1">Clone GOH B32 T37-40</strain>
    </source>
</reference>
<gene>
    <name evidence="1" type="ORF">L3X38_001712</name>
</gene>
<organism evidence="1 2">
    <name type="scientific">Prunus dulcis</name>
    <name type="common">Almond</name>
    <name type="synonym">Amygdalus dulcis</name>
    <dbReference type="NCBI Taxonomy" id="3755"/>
    <lineage>
        <taxon>Eukaryota</taxon>
        <taxon>Viridiplantae</taxon>
        <taxon>Streptophyta</taxon>
        <taxon>Embryophyta</taxon>
        <taxon>Tracheophyta</taxon>
        <taxon>Spermatophyta</taxon>
        <taxon>Magnoliopsida</taxon>
        <taxon>eudicotyledons</taxon>
        <taxon>Gunneridae</taxon>
        <taxon>Pentapetalae</taxon>
        <taxon>rosids</taxon>
        <taxon>fabids</taxon>
        <taxon>Rosales</taxon>
        <taxon>Rosaceae</taxon>
        <taxon>Amygdaloideae</taxon>
        <taxon>Amygdaleae</taxon>
        <taxon>Prunus</taxon>
    </lineage>
</organism>
<evidence type="ECO:0000313" key="1">
    <source>
        <dbReference type="EMBL" id="KAI5348825.1"/>
    </source>
</evidence>
<evidence type="ECO:0000313" key="2">
    <source>
        <dbReference type="Proteomes" id="UP001054821"/>
    </source>
</evidence>
<accession>A0AAD4WSM2</accession>
<keyword evidence="2" id="KW-1185">Reference proteome</keyword>
<sequence length="133" mass="14522">MYVVGDLCLDPDPHQAGTACGSSWGWKGILQGHSVLVAGLRWRVGNGDSIRVKEDPWLPVPYTFRTISHHVDMPIYVKDLIDLDTKQWRGDEGLPGALGDATITAALELHIEGLGLTCITNKQTFSDPVNVTI</sequence>
<dbReference type="AlphaFoldDB" id="A0AAD4WSM2"/>
<comment type="caution">
    <text evidence="1">The sequence shown here is derived from an EMBL/GenBank/DDBJ whole genome shotgun (WGS) entry which is preliminary data.</text>
</comment>